<protein>
    <submittedName>
        <fullName evidence="3">Uncharacterized protein</fullName>
    </submittedName>
</protein>
<reference evidence="4" key="1">
    <citation type="journal article" date="2013" name="Proc. Natl. Acad. Sci. U.S.A.">
        <title>Genome structure and metabolic features in the red seaweed Chondrus crispus shed light on evolution of the Archaeplastida.</title>
        <authorList>
            <person name="Collen J."/>
            <person name="Porcel B."/>
            <person name="Carre W."/>
            <person name="Ball S.G."/>
            <person name="Chaparro C."/>
            <person name="Tonon T."/>
            <person name="Barbeyron T."/>
            <person name="Michel G."/>
            <person name="Noel B."/>
            <person name="Valentin K."/>
            <person name="Elias M."/>
            <person name="Artiguenave F."/>
            <person name="Arun A."/>
            <person name="Aury J.M."/>
            <person name="Barbosa-Neto J.F."/>
            <person name="Bothwell J.H."/>
            <person name="Bouget F.Y."/>
            <person name="Brillet L."/>
            <person name="Cabello-Hurtado F."/>
            <person name="Capella-Gutierrez S."/>
            <person name="Charrier B."/>
            <person name="Cladiere L."/>
            <person name="Cock J.M."/>
            <person name="Coelho S.M."/>
            <person name="Colleoni C."/>
            <person name="Czjzek M."/>
            <person name="Da Silva C."/>
            <person name="Delage L."/>
            <person name="Denoeud F."/>
            <person name="Deschamps P."/>
            <person name="Dittami S.M."/>
            <person name="Gabaldon T."/>
            <person name="Gachon C.M."/>
            <person name="Groisillier A."/>
            <person name="Herve C."/>
            <person name="Jabbari K."/>
            <person name="Katinka M."/>
            <person name="Kloareg B."/>
            <person name="Kowalczyk N."/>
            <person name="Labadie K."/>
            <person name="Leblanc C."/>
            <person name="Lopez P.J."/>
            <person name="McLachlan D.H."/>
            <person name="Meslet-Cladiere L."/>
            <person name="Moustafa A."/>
            <person name="Nehr Z."/>
            <person name="Nyvall Collen P."/>
            <person name="Panaud O."/>
            <person name="Partensky F."/>
            <person name="Poulain J."/>
            <person name="Rensing S.A."/>
            <person name="Rousvoal S."/>
            <person name="Samson G."/>
            <person name="Symeonidi A."/>
            <person name="Weissenbach J."/>
            <person name="Zambounis A."/>
            <person name="Wincker P."/>
            <person name="Boyen C."/>
        </authorList>
    </citation>
    <scope>NUCLEOTIDE SEQUENCE [LARGE SCALE GENOMIC DNA]</scope>
    <source>
        <strain evidence="4">cv. Stackhouse</strain>
    </source>
</reference>
<feature type="transmembrane region" description="Helical" evidence="2">
    <location>
        <begin position="45"/>
        <end position="67"/>
    </location>
</feature>
<sequence>MSSGYYVLPEDWFVDARSPIFSVYVGTTFQILIIITVKLMSPFRYVSIVTYVLAAGIIGMVMVLTSYRNYHFMRRYGTLIEQAHIYVKTTPIPRMKWFYCLNICIVFPAYLFKIVSVGVWDYGFKRPDAFWGSLEIADAVLLLWYAVATFPSKKSALYVDLTNNSNERLHLAGAWQTSQGERTNPDTDGMAGATTVRRRVLTAPTTYLNTRRPVDREEGAISASNIEGVRPNPEPPWVEWLSGHTLPRPNAGTWGLHWPVTRILRRERKLVPVLPSNIVLGSPSESPNTLKLSVGVPTTGPRSVPKRFDEKGDEIAGSSFQNHQRGDAPSSLSLISRLARGVSGIEQDSASDLAGVSRGMLGRFGPNNRTPRTNSHTEAQTQGNDVGSTILDMSGTYSGGQSQNDYSQGLPSVASSSGSCDGILIRQDEKTKSLPKGTAYPSRVSKGPRQCQEILLTTWLGNPRAYGISCQACISFLNLCE</sequence>
<keyword evidence="2" id="KW-0812">Transmembrane</keyword>
<keyword evidence="4" id="KW-1185">Reference proteome</keyword>
<dbReference type="KEGG" id="ccp:CHC_T00005268001"/>
<dbReference type="EMBL" id="HG001806">
    <property type="protein sequence ID" value="CDF36824.1"/>
    <property type="molecule type" value="Genomic_DNA"/>
</dbReference>
<keyword evidence="2" id="KW-1133">Transmembrane helix</keyword>
<dbReference type="Gramene" id="CDF36824">
    <property type="protein sequence ID" value="CDF36824"/>
    <property type="gene ID" value="CHC_T00005268001"/>
</dbReference>
<feature type="compositionally biased region" description="Polar residues" evidence="1">
    <location>
        <begin position="395"/>
        <end position="413"/>
    </location>
</feature>
<evidence type="ECO:0000256" key="2">
    <source>
        <dbReference type="SAM" id="Phobius"/>
    </source>
</evidence>
<dbReference type="GeneID" id="17324373"/>
<evidence type="ECO:0000256" key="1">
    <source>
        <dbReference type="SAM" id="MobiDB-lite"/>
    </source>
</evidence>
<dbReference type="Proteomes" id="UP000012073">
    <property type="component" value="Unassembled WGS sequence"/>
</dbReference>
<dbReference type="RefSeq" id="XP_005716643.1">
    <property type="nucleotide sequence ID" value="XM_005716586.1"/>
</dbReference>
<feature type="transmembrane region" description="Helical" evidence="2">
    <location>
        <begin position="97"/>
        <end position="117"/>
    </location>
</feature>
<accession>R7QFG0</accession>
<organism evidence="3 4">
    <name type="scientific">Chondrus crispus</name>
    <name type="common">Carrageen Irish moss</name>
    <name type="synonym">Polymorpha crispa</name>
    <dbReference type="NCBI Taxonomy" id="2769"/>
    <lineage>
        <taxon>Eukaryota</taxon>
        <taxon>Rhodophyta</taxon>
        <taxon>Florideophyceae</taxon>
        <taxon>Rhodymeniophycidae</taxon>
        <taxon>Gigartinales</taxon>
        <taxon>Gigartinaceae</taxon>
        <taxon>Chondrus</taxon>
    </lineage>
</organism>
<feature type="region of interest" description="Disordered" evidence="1">
    <location>
        <begin position="283"/>
        <end position="305"/>
    </location>
</feature>
<gene>
    <name evidence="3" type="ORF">CHC_T00005268001</name>
</gene>
<feature type="compositionally biased region" description="Polar residues" evidence="1">
    <location>
        <begin position="367"/>
        <end position="387"/>
    </location>
</feature>
<evidence type="ECO:0000313" key="4">
    <source>
        <dbReference type="Proteomes" id="UP000012073"/>
    </source>
</evidence>
<name>R7QFG0_CHOCR</name>
<proteinExistence type="predicted"/>
<evidence type="ECO:0000313" key="3">
    <source>
        <dbReference type="EMBL" id="CDF36824.1"/>
    </source>
</evidence>
<feature type="transmembrane region" description="Helical" evidence="2">
    <location>
        <begin position="21"/>
        <end position="39"/>
    </location>
</feature>
<keyword evidence="2" id="KW-0472">Membrane</keyword>
<dbReference type="AlphaFoldDB" id="R7QFG0"/>
<feature type="region of interest" description="Disordered" evidence="1">
    <location>
        <begin position="357"/>
        <end position="413"/>
    </location>
</feature>